<keyword evidence="3" id="KW-0479">Metal-binding</keyword>
<evidence type="ECO:0000256" key="4">
    <source>
        <dbReference type="ARBA" id="ARBA00022729"/>
    </source>
</evidence>
<evidence type="ECO:0000313" key="9">
    <source>
        <dbReference type="EMBL" id="VAW91881.1"/>
    </source>
</evidence>
<gene>
    <name evidence="9" type="ORF">MNBD_GAMMA21-2812</name>
</gene>
<dbReference type="PANTHER" id="PTHR47870">
    <property type="entry name" value="CYTOCHROME C-TYPE BIOGENESIS PROTEIN CCMH"/>
    <property type="match status" value="1"/>
</dbReference>
<dbReference type="InterPro" id="IPR005616">
    <property type="entry name" value="CcmH/CycL/Ccl2/NrfF_N"/>
</dbReference>
<keyword evidence="7" id="KW-0812">Transmembrane</keyword>
<protein>
    <submittedName>
        <fullName evidence="9">Cytochrome c heme lyase subunit CcmL</fullName>
    </submittedName>
</protein>
<evidence type="ECO:0000256" key="7">
    <source>
        <dbReference type="SAM" id="Phobius"/>
    </source>
</evidence>
<keyword evidence="2" id="KW-0349">Heme</keyword>
<dbReference type="EMBL" id="UOFR01000013">
    <property type="protein sequence ID" value="VAW91881.1"/>
    <property type="molecule type" value="Genomic_DNA"/>
</dbReference>
<name>A0A3B0ZJP9_9ZZZZ</name>
<dbReference type="Gene3D" id="1.10.8.640">
    <property type="entry name" value="Cytochrome C biogenesis protein"/>
    <property type="match status" value="1"/>
</dbReference>
<feature type="transmembrane region" description="Helical" evidence="7">
    <location>
        <begin position="112"/>
        <end position="132"/>
    </location>
</feature>
<dbReference type="Pfam" id="PF03918">
    <property type="entry name" value="CcmH"/>
    <property type="match status" value="1"/>
</dbReference>
<evidence type="ECO:0000256" key="1">
    <source>
        <dbReference type="ARBA" id="ARBA00010342"/>
    </source>
</evidence>
<dbReference type="GO" id="GO:0016829">
    <property type="term" value="F:lyase activity"/>
    <property type="evidence" value="ECO:0007669"/>
    <property type="project" value="UniProtKB-KW"/>
</dbReference>
<evidence type="ECO:0000256" key="6">
    <source>
        <dbReference type="ARBA" id="ARBA00023004"/>
    </source>
</evidence>
<keyword evidence="6" id="KW-0408">Iron</keyword>
<comment type="similarity">
    <text evidence="1">Belongs to the CcmH/CycL/Ccl2/NrfF family.</text>
</comment>
<keyword evidence="7" id="KW-1133">Transmembrane helix</keyword>
<evidence type="ECO:0000259" key="8">
    <source>
        <dbReference type="Pfam" id="PF03918"/>
    </source>
</evidence>
<dbReference type="AlphaFoldDB" id="A0A3B0ZJP9"/>
<evidence type="ECO:0000256" key="5">
    <source>
        <dbReference type="ARBA" id="ARBA00022748"/>
    </source>
</evidence>
<organism evidence="9">
    <name type="scientific">hydrothermal vent metagenome</name>
    <dbReference type="NCBI Taxonomy" id="652676"/>
    <lineage>
        <taxon>unclassified sequences</taxon>
        <taxon>metagenomes</taxon>
        <taxon>ecological metagenomes</taxon>
    </lineage>
</organism>
<keyword evidence="9" id="KW-0456">Lyase</keyword>
<dbReference type="GO" id="GO:0046872">
    <property type="term" value="F:metal ion binding"/>
    <property type="evidence" value="ECO:0007669"/>
    <property type="project" value="UniProtKB-KW"/>
</dbReference>
<evidence type="ECO:0000256" key="2">
    <source>
        <dbReference type="ARBA" id="ARBA00022617"/>
    </source>
</evidence>
<dbReference type="FunFam" id="1.10.8.640:FF:000001">
    <property type="entry name" value="Cytochrome c-type biogenesis protein"/>
    <property type="match status" value="1"/>
</dbReference>
<dbReference type="InterPro" id="IPR038297">
    <property type="entry name" value="CcmH/CycL/NrfF/Ccl2_sf"/>
</dbReference>
<keyword evidence="5" id="KW-0201">Cytochrome c-type biogenesis</keyword>
<keyword evidence="4" id="KW-0732">Signal</keyword>
<dbReference type="CDD" id="cd16378">
    <property type="entry name" value="CcmH_N"/>
    <property type="match status" value="1"/>
</dbReference>
<dbReference type="InterPro" id="IPR051263">
    <property type="entry name" value="C-type_cytochrome_biogenesis"/>
</dbReference>
<dbReference type="PANTHER" id="PTHR47870:SF1">
    <property type="entry name" value="CYTOCHROME C-TYPE BIOGENESIS PROTEIN CCMH"/>
    <property type="match status" value="1"/>
</dbReference>
<proteinExistence type="inferred from homology"/>
<dbReference type="GO" id="GO:0005886">
    <property type="term" value="C:plasma membrane"/>
    <property type="evidence" value="ECO:0007669"/>
    <property type="project" value="TreeGrafter"/>
</dbReference>
<feature type="domain" description="CcmH/CycL/Ccl2/NrfF N-terminal" evidence="8">
    <location>
        <begin position="17"/>
        <end position="155"/>
    </location>
</feature>
<sequence>MRNIIFRPKIFSIICLILISLSPVSRAGVEVRVFTDPAQERRYHQLVDELRCLVCQNQNLADSNSQLALDLRDKIYNMVSTNKTNQQVIDYMVDRYGEFVLYNPPLDPVTSFLWLPPFILLIAGTIILLIYIKNRDKAKPVELSEADHARSRQLLEDEDNNS</sequence>
<accession>A0A3B0ZJP9</accession>
<reference evidence="9" key="1">
    <citation type="submission" date="2018-06" db="EMBL/GenBank/DDBJ databases">
        <authorList>
            <person name="Zhirakovskaya E."/>
        </authorList>
    </citation>
    <scope>NUCLEOTIDE SEQUENCE</scope>
</reference>
<evidence type="ECO:0000256" key="3">
    <source>
        <dbReference type="ARBA" id="ARBA00022723"/>
    </source>
</evidence>
<keyword evidence="7" id="KW-0472">Membrane</keyword>
<dbReference type="GO" id="GO:0017004">
    <property type="term" value="P:cytochrome complex assembly"/>
    <property type="evidence" value="ECO:0007669"/>
    <property type="project" value="UniProtKB-KW"/>
</dbReference>